<feature type="compositionally biased region" description="Basic and acidic residues" evidence="1">
    <location>
        <begin position="1131"/>
        <end position="1177"/>
    </location>
</feature>
<feature type="compositionally biased region" description="Basic and acidic residues" evidence="1">
    <location>
        <begin position="3503"/>
        <end position="3525"/>
    </location>
</feature>
<feature type="compositionally biased region" description="Basic and acidic residues" evidence="1">
    <location>
        <begin position="2474"/>
        <end position="2494"/>
    </location>
</feature>
<reference evidence="2" key="1">
    <citation type="submission" date="2016-03" db="EMBL/GenBank/DDBJ databases">
        <title>Mechanisms controlling the formation of the plant cell surface in tip-growing cells are functionally conserved among land plants.</title>
        <authorList>
            <person name="Honkanen S."/>
            <person name="Jones V.A."/>
            <person name="Morieri G."/>
            <person name="Champion C."/>
            <person name="Hetherington A.J."/>
            <person name="Kelly S."/>
            <person name="Saint-Marcoux D."/>
            <person name="Proust H."/>
            <person name="Prescott H."/>
            <person name="Dolan L."/>
        </authorList>
    </citation>
    <scope>NUCLEOTIDE SEQUENCE [LARGE SCALE GENOMIC DNA]</scope>
    <source>
        <tissue evidence="2">Whole gametophyte</tissue>
    </source>
</reference>
<feature type="compositionally biased region" description="Low complexity" evidence="1">
    <location>
        <begin position="345"/>
        <end position="354"/>
    </location>
</feature>
<feature type="compositionally biased region" description="Basic and acidic residues" evidence="1">
    <location>
        <begin position="848"/>
        <end position="863"/>
    </location>
</feature>
<feature type="compositionally biased region" description="Basic and acidic residues" evidence="1">
    <location>
        <begin position="1"/>
        <end position="17"/>
    </location>
</feature>
<feature type="compositionally biased region" description="Polar residues" evidence="1">
    <location>
        <begin position="129"/>
        <end position="145"/>
    </location>
</feature>
<feature type="compositionally biased region" description="Basic and acidic residues" evidence="1">
    <location>
        <begin position="1225"/>
        <end position="1248"/>
    </location>
</feature>
<feature type="compositionally biased region" description="Basic and acidic residues" evidence="1">
    <location>
        <begin position="1873"/>
        <end position="1882"/>
    </location>
</feature>
<organism evidence="2 3">
    <name type="scientific">Marchantia polymorpha subsp. ruderalis</name>
    <dbReference type="NCBI Taxonomy" id="1480154"/>
    <lineage>
        <taxon>Eukaryota</taxon>
        <taxon>Viridiplantae</taxon>
        <taxon>Streptophyta</taxon>
        <taxon>Embryophyta</taxon>
        <taxon>Marchantiophyta</taxon>
        <taxon>Marchantiopsida</taxon>
        <taxon>Marchantiidae</taxon>
        <taxon>Marchantiales</taxon>
        <taxon>Marchantiaceae</taxon>
        <taxon>Marchantia</taxon>
    </lineage>
</organism>
<feature type="compositionally biased region" description="Polar residues" evidence="1">
    <location>
        <begin position="3783"/>
        <end position="3793"/>
    </location>
</feature>
<feature type="compositionally biased region" description="Basic and acidic residues" evidence="1">
    <location>
        <begin position="92"/>
        <end position="102"/>
    </location>
</feature>
<feature type="compositionally biased region" description="Polar residues" evidence="1">
    <location>
        <begin position="106"/>
        <end position="117"/>
    </location>
</feature>
<feature type="compositionally biased region" description="Acidic residues" evidence="1">
    <location>
        <begin position="3308"/>
        <end position="3318"/>
    </location>
</feature>
<feature type="compositionally biased region" description="Basic and acidic residues" evidence="1">
    <location>
        <begin position="1724"/>
        <end position="1749"/>
    </location>
</feature>
<feature type="compositionally biased region" description="Low complexity" evidence="1">
    <location>
        <begin position="3679"/>
        <end position="3696"/>
    </location>
</feature>
<feature type="compositionally biased region" description="Basic and acidic residues" evidence="1">
    <location>
        <begin position="2341"/>
        <end position="2356"/>
    </location>
</feature>
<feature type="compositionally biased region" description="Low complexity" evidence="1">
    <location>
        <begin position="2072"/>
        <end position="2084"/>
    </location>
</feature>
<feature type="compositionally biased region" description="Acidic residues" evidence="1">
    <location>
        <begin position="2752"/>
        <end position="2763"/>
    </location>
</feature>
<feature type="compositionally biased region" description="Polar residues" evidence="1">
    <location>
        <begin position="3412"/>
        <end position="3421"/>
    </location>
</feature>
<feature type="compositionally biased region" description="Acidic residues" evidence="1">
    <location>
        <begin position="3213"/>
        <end position="3225"/>
    </location>
</feature>
<feature type="compositionally biased region" description="Low complexity" evidence="1">
    <location>
        <begin position="2292"/>
        <end position="2305"/>
    </location>
</feature>
<feature type="compositionally biased region" description="Polar residues" evidence="1">
    <location>
        <begin position="1571"/>
        <end position="1583"/>
    </location>
</feature>
<comment type="caution">
    <text evidence="2">The sequence shown here is derived from an EMBL/GenBank/DDBJ whole genome shotgun (WGS) entry which is preliminary data.</text>
</comment>
<feature type="region of interest" description="Disordered" evidence="1">
    <location>
        <begin position="3769"/>
        <end position="3798"/>
    </location>
</feature>
<feature type="compositionally biased region" description="Basic and acidic residues" evidence="1">
    <location>
        <begin position="1670"/>
        <end position="1684"/>
    </location>
</feature>
<feature type="region of interest" description="Disordered" evidence="1">
    <location>
        <begin position="4045"/>
        <end position="4066"/>
    </location>
</feature>
<feature type="compositionally biased region" description="Basic and acidic residues" evidence="1">
    <location>
        <begin position="918"/>
        <end position="927"/>
    </location>
</feature>
<feature type="compositionally biased region" description="Basic and acidic residues" evidence="1">
    <location>
        <begin position="357"/>
        <end position="367"/>
    </location>
</feature>
<feature type="compositionally biased region" description="Basic and acidic residues" evidence="1">
    <location>
        <begin position="3083"/>
        <end position="3092"/>
    </location>
</feature>
<feature type="region of interest" description="Disordered" evidence="1">
    <location>
        <begin position="623"/>
        <end position="663"/>
    </location>
</feature>
<feature type="compositionally biased region" description="Basic and acidic residues" evidence="1">
    <location>
        <begin position="319"/>
        <end position="341"/>
    </location>
</feature>
<feature type="compositionally biased region" description="Basic and acidic residues" evidence="1">
    <location>
        <begin position="1327"/>
        <end position="1341"/>
    </location>
</feature>
<feature type="compositionally biased region" description="Acidic residues" evidence="1">
    <location>
        <begin position="3009"/>
        <end position="3021"/>
    </location>
</feature>
<feature type="compositionally biased region" description="Basic and acidic residues" evidence="1">
    <location>
        <begin position="1005"/>
        <end position="1020"/>
    </location>
</feature>
<feature type="compositionally biased region" description="Basic and acidic residues" evidence="1">
    <location>
        <begin position="3158"/>
        <end position="3171"/>
    </location>
</feature>
<dbReference type="EMBL" id="LVLJ01003206">
    <property type="protein sequence ID" value="OAE22442.1"/>
    <property type="molecule type" value="Genomic_DNA"/>
</dbReference>
<feature type="compositionally biased region" description="Basic and acidic residues" evidence="1">
    <location>
        <begin position="3198"/>
        <end position="3208"/>
    </location>
</feature>
<feature type="compositionally biased region" description="Polar residues" evidence="1">
    <location>
        <begin position="2433"/>
        <end position="2447"/>
    </location>
</feature>
<evidence type="ECO:0000313" key="3">
    <source>
        <dbReference type="Proteomes" id="UP000077202"/>
    </source>
</evidence>
<feature type="compositionally biased region" description="Low complexity" evidence="1">
    <location>
        <begin position="3450"/>
        <end position="3465"/>
    </location>
</feature>
<protein>
    <submittedName>
        <fullName evidence="2">Uncharacterized protein</fullName>
    </submittedName>
</protein>
<feature type="region of interest" description="Disordered" evidence="1">
    <location>
        <begin position="243"/>
        <end position="479"/>
    </location>
</feature>
<feature type="compositionally biased region" description="Basic and acidic residues" evidence="1">
    <location>
        <begin position="1801"/>
        <end position="1831"/>
    </location>
</feature>
<feature type="compositionally biased region" description="Basic and acidic residues" evidence="1">
    <location>
        <begin position="1896"/>
        <end position="1910"/>
    </location>
</feature>
<feature type="region of interest" description="Disordered" evidence="1">
    <location>
        <begin position="492"/>
        <end position="611"/>
    </location>
</feature>
<feature type="compositionally biased region" description="Basic and acidic residues" evidence="1">
    <location>
        <begin position="2159"/>
        <end position="2169"/>
    </location>
</feature>
<feature type="compositionally biased region" description="Acidic residues" evidence="1">
    <location>
        <begin position="3360"/>
        <end position="3369"/>
    </location>
</feature>
<feature type="region of interest" description="Disordered" evidence="1">
    <location>
        <begin position="3815"/>
        <end position="3874"/>
    </location>
</feature>
<feature type="region of interest" description="Disordered" evidence="1">
    <location>
        <begin position="126"/>
        <end position="145"/>
    </location>
</feature>
<feature type="compositionally biased region" description="Low complexity" evidence="1">
    <location>
        <begin position="1047"/>
        <end position="1060"/>
    </location>
</feature>
<feature type="compositionally biased region" description="Basic and acidic residues" evidence="1">
    <location>
        <begin position="2615"/>
        <end position="2624"/>
    </location>
</feature>
<feature type="compositionally biased region" description="Basic and acidic residues" evidence="1">
    <location>
        <begin position="2027"/>
        <end position="2036"/>
    </location>
</feature>
<feature type="compositionally biased region" description="Low complexity" evidence="1">
    <location>
        <begin position="1519"/>
        <end position="1534"/>
    </location>
</feature>
<evidence type="ECO:0000313" key="2">
    <source>
        <dbReference type="EMBL" id="OAE22442.1"/>
    </source>
</evidence>
<feature type="compositionally biased region" description="Basic and acidic residues" evidence="1">
    <location>
        <begin position="3282"/>
        <end position="3296"/>
    </location>
</feature>
<feature type="compositionally biased region" description="Acidic residues" evidence="1">
    <location>
        <begin position="3537"/>
        <end position="3548"/>
    </location>
</feature>
<feature type="compositionally biased region" description="Polar residues" evidence="1">
    <location>
        <begin position="1271"/>
        <end position="1281"/>
    </location>
</feature>
<feature type="compositionally biased region" description="Basic and acidic residues" evidence="1">
    <location>
        <begin position="2504"/>
        <end position="2525"/>
    </location>
</feature>
<feature type="compositionally biased region" description="Polar residues" evidence="1">
    <location>
        <begin position="2819"/>
        <end position="2829"/>
    </location>
</feature>
<feature type="compositionally biased region" description="Basic and acidic residues" evidence="1">
    <location>
        <begin position="2559"/>
        <end position="2595"/>
    </location>
</feature>
<feature type="compositionally biased region" description="Basic and acidic residues" evidence="1">
    <location>
        <begin position="3053"/>
        <end position="3067"/>
    </location>
</feature>
<sequence>MGKCSSKLERTDTDSSFHVRGGKSSKAPSSPQPVVRKEGEEAELHASSPGESSHSGGRLRKRGSKPPALKTTVALPVPGSSSAPVPLEEVQETFHDAAEELPKSPTALSTPLATSLGKSPVSKFETPVFSPTTDQGFSFGPSTAESLQESTASQVRSKQILTSSASLPARSTVVKGSIPESTFGASVSQKIAISSSPIESEMTPDEALEAKKVKEHETMKAFVELGDNWELVTREPQLAATLAKKEDSQPVVSPQAEEESTFVLERKSRSLDIDMRTPEEQAESSVSVTPILVSSHAFDPQPQGGLLDPSGPESPALLLRKEGYTAREEPPATDTDLDKPKGTLSSQSSSAGSAEFEIIRGPEDEKNVISASQQVGTFGDKHEEDTLGKKYDWSSEEEKKDDDKSSIVQELRSLHQPVERAELETSTSAAIPGDQDAAASLAIEKSPIASTTEGPKDSHSAAVPAGSEEKDLPTGLDKPQVFIPFGVDFSASSEEEYPSDGASAPAVATDEKKVVDTPIEDDYQEITLSSVEIPSKESESSPTKTPEDTILGTTEKEVSSASSDVIQHDVPTTFETSGEEDTPPGFAYKEPVEVRSKDEVVETSTEKATPFEREILLPATQLEAPEEPKDGLADVQFPATPAALETSPEAQPDSPAAPSDVTTREIAVDTQGAIVLPAVDIEETKSEFDLHDKIAPEKQIATTDAEVLAALQDDEEGVEKPEVSRTLEVDEILTTIEATPEVSSVSEEKDTEVIASPPTTAEQNDEKDTDDIVPASQEPTADLPQDKELPNTLEKSAAEEPAVISDSVPPTAEAAEDDNKTDDTADETTLSREIVLPAHVEESVMEPDAEKEVPSSPKPDKETTPLPENEPAAIPTEETPLTVTQETSTKESPAAESEVSTVSEEKDTEVIASPPTPAEHHDEKDTVDILPAAQEPTADLPQDNELPNTLEKSAEVEPAVASDSVPPTTEAAEDDIKTDDTPDDTTLSRDVVLPANVEESETEPEAEKEVPSSPKHDKETTPLPENKPAAIPTEETPLPVTHETSTEESPAAESEVSTVSGEKDTEVIASPPTNAEQHDEKDTDDILPAAQEPTADLSQDKDLPHTLEKSAEEETAVVSDSVPPTAEAAEGDIKTDDTADDTTRSREILLPTHEEESVPEPEAEKEVPSSPKHDKETSLLPEDDPPAIPTEETPIAVTQETSIPKELEPEVIPPQEDIASTPADEEIKQEASPKEADVTISTPDKDLTADEVLIPHSEEKEIPAIPEDESASISPEKSNAAESEVSSLSEEEEPKVIASPPPPPEQHDEKETVDILPTAQEPTADLPQDKELPDTLDKSTEEEPAVVSDSVPPTAEAAEDDVKTDDTPDDTTLSREILLPPHEEESVTEPEAENEVPSSPKHDKETSLLPEYEPAAIASEETPLPVTQETSTPEDKDPEELPDTLEKTAEEEPAVASDLVPPTTEAAEDDIKTDDTPDDTTLPREIVLPAHVEEILTEPEAEKEVPSSPEHDKETTPLPQTEPAEIPTEETPLPGTQETSTSDDKEPEVILPQEHMTSTPADEEIKDDASTKTADVVTSTADTILTADEIPSEEKEIPTLPEAETAAISQAESPAGGSKGSSVSEENEPEVSEEKEPEVIASPPTPPEQHDDKDTVDILPTAQEPTADLPQDKELPDTLDKSAEQEPAVVSDSVPPTAEAAEDDIKTDDTADDTTLSREILLPTHEEESVPEPEAEKEVPSSPKHDKETCLLPEDEPAAIATVETPLPVTQETSTPEDKEPEVILPQEDITSIPADEEIKEEASAKETDVITSTADKELTADEGSSEEKEVPALPESEQAAISPGELPAAESEVTSVSEEKEPAVIASPPTPPEHHDEKDTVDILPTAQEPTADLPQDKELQDTLEKSAEEEPAVVSDSVPTTAEAAEDDIKTDDTPDDTTLSKEIVLPAHVEESVTEPEAEKEVPSSPKHEKETTPLPEDESATIPTEGTPLPVTQEASTPQEQDPDVIPPQEDITSTPADEEIKDEASPKEADVKTSTADKYLTADELLIPPSEEKEIPAIPETVPAAISSHESPAAVSEESSVSEEKEPEVSASPATPPEQHDEKDTDAEDDIKTDDTADDTTLSREIMLPAPVEESVAEPEHDEKDTDAEDDIKTDDTADDRTLSREIVLPAPVEESVTEPEAEKEVPPSPTHGKDTSSLPEDEPAAIPTEKTPLPVTQETSTPEELEPEVIPPQEDIATTPAHEEIKQEASSKEADVIFSTADKDLKADEVPSEEKEITALPEDEAAAISPAAEVEVSSVSEEKEPEVIASPATPAEQHDEKDADDILTTAQEPTADLHQDKELHDTLEKSDNEEEADVSDSVPPTAEAAEDDIKTDDTTDDTTLYREIVLPAHVEESVTEPEAEKELPSSPKHEKDSTPLPEDESAATPTEETPLSVTHETSTSEEQEPEVIPPQEDIASTSADEEIKEAATPKEADVTTTSGDKDLTSDDVLTPPTEQKEIHGLPEDERASISPEESHAAQSEVSSVSEDKETEVISPEVIIPQEDITSIPAHEEIKDEASSKEADVITSTADKDLTADEVPSEEKESPALPEAEPAAISPEESPAAESDHDEKDTVEILPAAQEPTADPPQDKELHDTLEKSAEEEPALAPTTESPADETKTVDTADDTAISKEIVLPAHEKDTVKEPEAEEVVPTSSNEDKEISPPADDEPAATSTQETTLEKPAEEEPALVTDSVPPTAEAAADDTQTDDTADDTTLSKEIMLPAHVEESVTETEADKEAPSSPKHENETTPLPEDEPAAIPTEETPLPVTQETSTLVQQEPEVIPPLEDIAPTSAAEEIKEESSPKETDVSTSTADKDLPAEEVLTPATEENKTPALPEDEPAAISPEESPAAESEVYSVSEDKEPEVIASPPNPAEQHDEKNTVDILPAAQEPPADLPQDNEIPDTLEKSAEQAPAVISDSVPPTAEPAEDDIKTDDTADVTTLSREIVLPAPIEESVTEPEVEKEEPEVIASPPTPAEQHDEKDTDDILPAAQQPTADLPQDKDLHATLEKSAEEEPAVVSDSVPPTTEAARDEIKTDETADVTTLSREIVFPAHMEDSVTGPEAADEVPCSPEHEDEVSLLSENEPAAIPAEETPLPGTQKTSSPDEKEPEVIRPQEDITSTPAGEEIKDEASSKEAAVTTSTGDKELTADEVRATPSEETEFPALPEDEPVAISAEESSAAGSEVPSVSEEKEPEDIASPATPADQQDEKDTDEILPAAHEPTADPPQDKVLHDTLEKSAEEEPALAPTTEAAADDTNTDDTADNTALSKEIILPAHVEDTVQEPEAAEEVPSIPQQEKNISPLADDEPADISTEETPLPGTQVTSSPEEKEPKVIPSQEDIASSPGDEEIKEDSSPQEPDVTTATGDKELTADEELTPPSAEKEISNLPEDESAAISPEESPAAGSEVSSIHEEKEPEVLASPATPSEEHDEKDAEAPNTDDILAAAEEHLADTPQEKELHDTLEKSAEEEPASSPTTEAAADDTNTDDTADDTTHSKEILVPAHVEDTVKEPEAAEEVPSIPQQEKEISPLPEDEPASIPAQETPLPRTQVTSTLEEKEPEIIPPQEEIDSTPGGEEIKEEASPKEAAVTTSTADKDLTADEVLAPPSEKKETPALPEDEPAAISPEESSAAGSEVSSVSEEKEPEVIASPATPDEQHDEKDTDDILPAAQEPTADAPALSREFVLPAHVEDTVKGLQAEEEVIGTPVKEDISTLAGDGHPAIPSEETSSAGSEVTPNLAEKEAEVIDAVEDNFVTHADEGVSSTLADSEPAAISSGKAHPAEEEVTSSLEERETEGIPTEREVLGSGDLDEKQPGAILTEETLLAGEEVTSFSEMKELQAIQYEEDARASTADEEVTSTIVKDEAADVAETSAVVEDLTEKAMKTTDGEETSQIVGDVTREAPAVAAVETKIEEAVVDNSLSREIPLPVVASTNVQEAIDTHEEKESSPGVDSTTEEVEVGSILEKEIEALLLQAIVDEEVISRPALQSGDEEVTSGPKENAEPEVHTKTVDITTTSSEGEGVLIPAVVPVVGESPKEKEILLRSTSGEELYTSGSELEVGTEDCECPSCLYKLYLVREHSAKSDFMVEMEAEVESPSEVPVSEPSSVEQEVTNVQPQHKLGAHVLPECSAGNVDISTSDLELEAKHPEEPKEDIISYIKASGTKKATVTEDYPLVTKGEDIVLNGNGSALQVNGYSNGSATRDGLHL</sequence>
<feature type="compositionally biased region" description="Basic and acidic residues" evidence="1">
    <location>
        <begin position="2638"/>
        <end position="2652"/>
    </location>
</feature>
<feature type="compositionally biased region" description="Basic and acidic residues" evidence="1">
    <location>
        <begin position="2848"/>
        <end position="2871"/>
    </location>
</feature>
<feature type="region of interest" description="Disordered" evidence="1">
    <location>
        <begin position="735"/>
        <end position="2241"/>
    </location>
</feature>
<feature type="compositionally biased region" description="Basic and acidic residues" evidence="1">
    <location>
        <begin position="264"/>
        <end position="279"/>
    </location>
</feature>
<feature type="compositionally biased region" description="Basic and acidic residues" evidence="1">
    <location>
        <begin position="1960"/>
        <end position="1975"/>
    </location>
</feature>
<feature type="compositionally biased region" description="Basic and acidic residues" evidence="1">
    <location>
        <begin position="2687"/>
        <end position="2696"/>
    </location>
</feature>
<feature type="compositionally biased region" description="Basic and acidic residues" evidence="1">
    <location>
        <begin position="3483"/>
        <end position="3492"/>
    </location>
</feature>
<proteinExistence type="predicted"/>
<feature type="compositionally biased region" description="Basic and acidic residues" evidence="1">
    <location>
        <begin position="1098"/>
        <end position="1112"/>
    </location>
</feature>
<feature type="compositionally biased region" description="Low complexity" evidence="1">
    <location>
        <begin position="3226"/>
        <end position="3243"/>
    </location>
</feature>
<feature type="compositionally biased region" description="Basic and acidic residues" evidence="1">
    <location>
        <begin position="3549"/>
        <end position="3570"/>
    </location>
</feature>
<feature type="compositionally biased region" description="Low complexity" evidence="1">
    <location>
        <begin position="891"/>
        <end position="902"/>
    </location>
</feature>
<feature type="compositionally biased region" description="Basic and acidic residues" evidence="1">
    <location>
        <begin position="379"/>
        <end position="405"/>
    </location>
</feature>
<feature type="compositionally biased region" description="Basic and acidic residues" evidence="1">
    <location>
        <begin position="35"/>
        <end position="44"/>
    </location>
</feature>
<feature type="compositionally biased region" description="Basic and acidic residues" evidence="1">
    <location>
        <begin position="2785"/>
        <end position="2799"/>
    </location>
</feature>
<feature type="compositionally biased region" description="Low complexity" evidence="1">
    <location>
        <begin position="2596"/>
        <end position="2614"/>
    </location>
</feature>
<feature type="region of interest" description="Disordered" evidence="1">
    <location>
        <begin position="1"/>
        <end position="121"/>
    </location>
</feature>
<evidence type="ECO:0000256" key="1">
    <source>
        <dbReference type="SAM" id="MobiDB-lite"/>
    </source>
</evidence>
<keyword evidence="3" id="KW-1185">Reference proteome</keyword>
<feature type="region of interest" description="Disordered" evidence="1">
    <location>
        <begin position="2288"/>
        <end position="3741"/>
    </location>
</feature>
<feature type="compositionally biased region" description="Basic and acidic residues" evidence="1">
    <location>
        <begin position="590"/>
        <end position="600"/>
    </location>
</feature>
<gene>
    <name evidence="2" type="ORF">AXG93_2381s1380</name>
</gene>
<feature type="compositionally biased region" description="Basic and acidic residues" evidence="1">
    <location>
        <begin position="2408"/>
        <end position="2423"/>
    </location>
</feature>
<feature type="compositionally biased region" description="Low complexity" evidence="1">
    <location>
        <begin position="2894"/>
        <end position="2911"/>
    </location>
</feature>
<feature type="compositionally biased region" description="Basic and acidic residues" evidence="1">
    <location>
        <begin position="1500"/>
        <end position="1515"/>
    </location>
</feature>
<feature type="compositionally biased region" description="Basic and acidic residues" evidence="1">
    <location>
        <begin position="3847"/>
        <end position="3871"/>
    </location>
</feature>
<dbReference type="Proteomes" id="UP000077202">
    <property type="component" value="Unassembled WGS sequence"/>
</dbReference>
<accession>A0A176VQ56</accession>
<feature type="compositionally biased region" description="Acidic residues" evidence="1">
    <location>
        <begin position="2109"/>
        <end position="2123"/>
    </location>
</feature>
<name>A0A176VQ56_MARPO</name>